<evidence type="ECO:0000313" key="4">
    <source>
        <dbReference type="Proteomes" id="UP001550628"/>
    </source>
</evidence>
<keyword evidence="4" id="KW-1185">Reference proteome</keyword>
<dbReference type="Gene3D" id="3.40.190.10">
    <property type="entry name" value="Periplasmic binding protein-like II"/>
    <property type="match status" value="2"/>
</dbReference>
<dbReference type="PANTHER" id="PTHR30006">
    <property type="entry name" value="THIAMINE-BINDING PERIPLASMIC PROTEIN-RELATED"/>
    <property type="match status" value="1"/>
</dbReference>
<accession>A0ABV2WZI3</accession>
<evidence type="ECO:0000256" key="2">
    <source>
        <dbReference type="SAM" id="MobiDB-lite"/>
    </source>
</evidence>
<dbReference type="EMBL" id="JBEYBF010000035">
    <property type="protein sequence ID" value="MEU1956299.1"/>
    <property type="molecule type" value="Genomic_DNA"/>
</dbReference>
<sequence length="327" mass="35003">MAAGCGGGGGTTASVEGTWDDVVAAAREEGAVLLYSSQNPAILQSLTEAWKKKYPDITLEFVRGTDADLNPRVETENRTGRGTADVHIVTDAAWIATAAESGSYSQVLRGPNRERPEYQPDRSVKNDRFFLNAASTFSMGWNTDAVPAGFGDPREMLAPKFTGKIGVVNPAGIASYVDLYDYFRENFGDDYVDRLATLQPRIYPSALGVSQALASGEVVASPTVQPLVPEKAKGAPVDWVLPQPSWGVPFYGHITATAPHPNAAQLLADFMISPEGQAAQAIGVATALPDIPGATANAHDVRTPDPAKLTPEYVDHSSTEWQQLFQR</sequence>
<evidence type="ECO:0000313" key="3">
    <source>
        <dbReference type="EMBL" id="MEU1956299.1"/>
    </source>
</evidence>
<dbReference type="SUPFAM" id="SSF53850">
    <property type="entry name" value="Periplasmic binding protein-like II"/>
    <property type="match status" value="1"/>
</dbReference>
<feature type="region of interest" description="Disordered" evidence="2">
    <location>
        <begin position="297"/>
        <end position="327"/>
    </location>
</feature>
<dbReference type="Proteomes" id="UP001550628">
    <property type="component" value="Unassembled WGS sequence"/>
</dbReference>
<proteinExistence type="predicted"/>
<comment type="caution">
    <text evidence="3">The sequence shown here is derived from an EMBL/GenBank/DDBJ whole genome shotgun (WGS) entry which is preliminary data.</text>
</comment>
<keyword evidence="1" id="KW-0732">Signal</keyword>
<dbReference type="InterPro" id="IPR006059">
    <property type="entry name" value="SBP"/>
</dbReference>
<protein>
    <submittedName>
        <fullName evidence="3">Extracellular solute-binding protein</fullName>
    </submittedName>
</protein>
<gene>
    <name evidence="3" type="ORF">ABZ510_31190</name>
</gene>
<evidence type="ECO:0000256" key="1">
    <source>
        <dbReference type="ARBA" id="ARBA00022729"/>
    </source>
</evidence>
<name>A0ABV2WZI3_9NOCA</name>
<reference evidence="3 4" key="1">
    <citation type="submission" date="2024-06" db="EMBL/GenBank/DDBJ databases">
        <title>The Natural Products Discovery Center: Release of the First 8490 Sequenced Strains for Exploring Actinobacteria Biosynthetic Diversity.</title>
        <authorList>
            <person name="Kalkreuter E."/>
            <person name="Kautsar S.A."/>
            <person name="Yang D."/>
            <person name="Bader C.D."/>
            <person name="Teijaro C.N."/>
            <person name="Fluegel L."/>
            <person name="Davis C.M."/>
            <person name="Simpson J.R."/>
            <person name="Lauterbach L."/>
            <person name="Steele A.D."/>
            <person name="Gui C."/>
            <person name="Meng S."/>
            <person name="Li G."/>
            <person name="Viehrig K."/>
            <person name="Ye F."/>
            <person name="Su P."/>
            <person name="Kiefer A.F."/>
            <person name="Nichols A."/>
            <person name="Cepeda A.J."/>
            <person name="Yan W."/>
            <person name="Fan B."/>
            <person name="Jiang Y."/>
            <person name="Adhikari A."/>
            <person name="Zheng C.-J."/>
            <person name="Schuster L."/>
            <person name="Cowan T.M."/>
            <person name="Smanski M.J."/>
            <person name="Chevrette M.G."/>
            <person name="De Carvalho L.P.S."/>
            <person name="Shen B."/>
        </authorList>
    </citation>
    <scope>NUCLEOTIDE SEQUENCE [LARGE SCALE GENOMIC DNA]</scope>
    <source>
        <strain evidence="3 4">NPDC019708</strain>
    </source>
</reference>
<organism evidence="3 4">
    <name type="scientific">Nocardia rhamnosiphila</name>
    <dbReference type="NCBI Taxonomy" id="426716"/>
    <lineage>
        <taxon>Bacteria</taxon>
        <taxon>Bacillati</taxon>
        <taxon>Actinomycetota</taxon>
        <taxon>Actinomycetes</taxon>
        <taxon>Mycobacteriales</taxon>
        <taxon>Nocardiaceae</taxon>
        <taxon>Nocardia</taxon>
    </lineage>
</organism>
<dbReference type="Pfam" id="PF13416">
    <property type="entry name" value="SBP_bac_8"/>
    <property type="match status" value="1"/>
</dbReference>